<evidence type="ECO:0000256" key="1">
    <source>
        <dbReference type="ARBA" id="ARBA00022448"/>
    </source>
</evidence>
<protein>
    <submittedName>
        <fullName evidence="5">HlyD family secretion protein</fullName>
    </submittedName>
</protein>
<feature type="region of interest" description="Disordered" evidence="3">
    <location>
        <begin position="272"/>
        <end position="293"/>
    </location>
</feature>
<accession>A0A5B9R7X6</accession>
<dbReference type="KEGG" id="rul:UC8_48730"/>
<dbReference type="GO" id="GO:0030313">
    <property type="term" value="C:cell envelope"/>
    <property type="evidence" value="ECO:0007669"/>
    <property type="project" value="TreeGrafter"/>
</dbReference>
<evidence type="ECO:0000313" key="5">
    <source>
        <dbReference type="EMBL" id="QEG42831.1"/>
    </source>
</evidence>
<evidence type="ECO:0000259" key="4">
    <source>
        <dbReference type="Pfam" id="PF25973"/>
    </source>
</evidence>
<keyword evidence="1" id="KW-0813">Transport</keyword>
<evidence type="ECO:0000256" key="2">
    <source>
        <dbReference type="SAM" id="Coils"/>
    </source>
</evidence>
<organism evidence="5 6">
    <name type="scientific">Roseimaritima ulvae</name>
    <dbReference type="NCBI Taxonomy" id="980254"/>
    <lineage>
        <taxon>Bacteria</taxon>
        <taxon>Pseudomonadati</taxon>
        <taxon>Planctomycetota</taxon>
        <taxon>Planctomycetia</taxon>
        <taxon>Pirellulales</taxon>
        <taxon>Pirellulaceae</taxon>
        <taxon>Roseimaritima</taxon>
    </lineage>
</organism>
<keyword evidence="6" id="KW-1185">Reference proteome</keyword>
<sequence>MQAADEIQHAAGPLSLIARIVRLIDQPDSAAERLPHACQEIAAATAATLVALRETPSQSPHLAGTEATAGDDSDGLAKLESLFASLTAQPSARSVDFAPHGSRRVLGCRSADGRLSLLVVLDAPPALASEAAWLRGLELVLNQLTAANRSLVEPSSLATFDFSDFHRSLDIRQVCSAIANDTRLLLQVDRVSVLLRRGRRFKTLAVSGVSKVHRRSNLIRTLEQLGRVIAATGETFSHPSDDELPPQIQAAWDDYVDQSLVDRLRIVPLFAPRDDSQQQPSDQPETDDRGVQAHRRPTPLLGLLVIEQLFDDRSADDHRSAPIRDHRAVVRHAAVAIENAERHRRIFLLPLWSLLGSAVDRSRRIWTALVLLVLASVVAALTFIQVDHYVVATGTLQPQQRQHVYAPHDGVVQTVHVQHGQRVGVEAPLVTLQSAELERQTEQILGQIQTVGRRLSAVRSTRRSRTLSANNTDSPFDSLAGEEQQLQAELASLETQHALLKRQLQQLQIRSPLAGQIVSWDLHQRIGSRPVSRGHELLTIADIDGPWVLEMELADQDIGTVRRAQQHGRTELPLQYALATAPEQLYPASLSRVAEASHRNADGQTVVELEAALAGDAAHALRVGARVRAKIYCGRRSAGASWFSDVARAFRKHVLFHFQRTKP</sequence>
<dbReference type="EMBL" id="CP042914">
    <property type="protein sequence ID" value="QEG42831.1"/>
    <property type="molecule type" value="Genomic_DNA"/>
</dbReference>
<dbReference type="PANTHER" id="PTHR30097">
    <property type="entry name" value="CATION EFFLUX SYSTEM PROTEIN CUSB"/>
    <property type="match status" value="1"/>
</dbReference>
<dbReference type="GO" id="GO:0015679">
    <property type="term" value="P:plasma membrane copper ion transport"/>
    <property type="evidence" value="ECO:0007669"/>
    <property type="project" value="TreeGrafter"/>
</dbReference>
<evidence type="ECO:0000256" key="3">
    <source>
        <dbReference type="SAM" id="MobiDB-lite"/>
    </source>
</evidence>
<dbReference type="SUPFAM" id="SSF111369">
    <property type="entry name" value="HlyD-like secretion proteins"/>
    <property type="match status" value="1"/>
</dbReference>
<dbReference type="AlphaFoldDB" id="A0A5B9R7X6"/>
<evidence type="ECO:0000313" key="6">
    <source>
        <dbReference type="Proteomes" id="UP000325286"/>
    </source>
</evidence>
<dbReference type="RefSeq" id="WP_068132693.1">
    <property type="nucleotide sequence ID" value="NZ_CP042914.1"/>
</dbReference>
<keyword evidence="2" id="KW-0175">Coiled coil</keyword>
<gene>
    <name evidence="5" type="ORF">UC8_48730</name>
</gene>
<dbReference type="InterPro" id="IPR058647">
    <property type="entry name" value="BSH_CzcB-like"/>
</dbReference>
<reference evidence="5 6" key="1">
    <citation type="submission" date="2019-08" db="EMBL/GenBank/DDBJ databases">
        <title>Deep-cultivation of Planctomycetes and their phenomic and genomic characterization uncovers novel biology.</title>
        <authorList>
            <person name="Wiegand S."/>
            <person name="Jogler M."/>
            <person name="Boedeker C."/>
            <person name="Pinto D."/>
            <person name="Vollmers J."/>
            <person name="Rivas-Marin E."/>
            <person name="Kohn T."/>
            <person name="Peeters S.H."/>
            <person name="Heuer A."/>
            <person name="Rast P."/>
            <person name="Oberbeckmann S."/>
            <person name="Bunk B."/>
            <person name="Jeske O."/>
            <person name="Meyerdierks A."/>
            <person name="Storesund J.E."/>
            <person name="Kallscheuer N."/>
            <person name="Luecker S."/>
            <person name="Lage O.M."/>
            <person name="Pohl T."/>
            <person name="Merkel B.J."/>
            <person name="Hornburger P."/>
            <person name="Mueller R.-W."/>
            <person name="Bruemmer F."/>
            <person name="Labrenz M."/>
            <person name="Spormann A.M."/>
            <person name="Op den Camp H."/>
            <person name="Overmann J."/>
            <person name="Amann R."/>
            <person name="Jetten M.S.M."/>
            <person name="Mascher T."/>
            <person name="Medema M.H."/>
            <person name="Devos D.P."/>
            <person name="Kaster A.-K."/>
            <person name="Ovreas L."/>
            <person name="Rohde M."/>
            <person name="Galperin M.Y."/>
            <person name="Jogler C."/>
        </authorList>
    </citation>
    <scope>NUCLEOTIDE SEQUENCE [LARGE SCALE GENOMIC DNA]</scope>
    <source>
        <strain evidence="5 6">UC8</strain>
    </source>
</reference>
<name>A0A5B9R7X6_9BACT</name>
<feature type="coiled-coil region" evidence="2">
    <location>
        <begin position="476"/>
        <end position="510"/>
    </location>
</feature>
<dbReference type="Proteomes" id="UP000325286">
    <property type="component" value="Chromosome"/>
</dbReference>
<dbReference type="GO" id="GO:0060003">
    <property type="term" value="P:copper ion export"/>
    <property type="evidence" value="ECO:0007669"/>
    <property type="project" value="TreeGrafter"/>
</dbReference>
<dbReference type="InterPro" id="IPR051909">
    <property type="entry name" value="MFP_Cation_Efflux"/>
</dbReference>
<proteinExistence type="predicted"/>
<feature type="domain" description="CzcB-like barrel-sandwich hybrid" evidence="4">
    <location>
        <begin position="402"/>
        <end position="542"/>
    </location>
</feature>
<dbReference type="Gene3D" id="2.40.50.100">
    <property type="match status" value="1"/>
</dbReference>
<dbReference type="Gene3D" id="2.40.30.170">
    <property type="match status" value="1"/>
</dbReference>
<dbReference type="PANTHER" id="PTHR30097:SF4">
    <property type="entry name" value="SLR6042 PROTEIN"/>
    <property type="match status" value="1"/>
</dbReference>
<dbReference type="OrthoDB" id="248877at2"/>
<dbReference type="Pfam" id="PF25973">
    <property type="entry name" value="BSH_CzcB"/>
    <property type="match status" value="1"/>
</dbReference>
<dbReference type="Gene3D" id="1.10.287.470">
    <property type="entry name" value="Helix hairpin bin"/>
    <property type="match status" value="1"/>
</dbReference>